<comment type="caution">
    <text evidence="2">The sequence shown here is derived from an EMBL/GenBank/DDBJ whole genome shotgun (WGS) entry which is preliminary data.</text>
</comment>
<evidence type="ECO:0000313" key="2">
    <source>
        <dbReference type="EMBL" id="RKT52469.1"/>
    </source>
</evidence>
<dbReference type="RefSeq" id="WP_121002039.1">
    <property type="nucleotide sequence ID" value="NZ_RBXO01000001.1"/>
</dbReference>
<name>A0A495VSZ7_9PSEU</name>
<organism evidence="2 3">
    <name type="scientific">Saccharothrix australiensis</name>
    <dbReference type="NCBI Taxonomy" id="2072"/>
    <lineage>
        <taxon>Bacteria</taxon>
        <taxon>Bacillati</taxon>
        <taxon>Actinomycetota</taxon>
        <taxon>Actinomycetes</taxon>
        <taxon>Pseudonocardiales</taxon>
        <taxon>Pseudonocardiaceae</taxon>
        <taxon>Saccharothrix</taxon>
    </lineage>
</organism>
<keyword evidence="3" id="KW-1185">Reference proteome</keyword>
<evidence type="ECO:0000256" key="1">
    <source>
        <dbReference type="SAM" id="MobiDB-lite"/>
    </source>
</evidence>
<gene>
    <name evidence="2" type="ORF">C8E97_0983</name>
</gene>
<dbReference type="EMBL" id="RBXO01000001">
    <property type="protein sequence ID" value="RKT52469.1"/>
    <property type="molecule type" value="Genomic_DNA"/>
</dbReference>
<accession>A0A495VSZ7</accession>
<feature type="region of interest" description="Disordered" evidence="1">
    <location>
        <begin position="57"/>
        <end position="90"/>
    </location>
</feature>
<reference evidence="2 3" key="1">
    <citation type="submission" date="2018-10" db="EMBL/GenBank/DDBJ databases">
        <title>Sequencing the genomes of 1000 actinobacteria strains.</title>
        <authorList>
            <person name="Klenk H.-P."/>
        </authorList>
    </citation>
    <scope>NUCLEOTIDE SEQUENCE [LARGE SCALE GENOMIC DNA]</scope>
    <source>
        <strain evidence="2 3">DSM 43800</strain>
    </source>
</reference>
<proteinExistence type="predicted"/>
<sequence>MAIELRVLPGWLLDFGHRTDVFTVDDGAHVRGLRVEEVFSMFAPGHGEVRLVWVEPRTSDSAQSKPDGREVPLFAEGDHLDPTRPLGPQILHRRRDDPVRLQGMASLKKEADAGAGIGELARRHRLHSSVVSRMLKAAEAELDPTRPIGPQIIHLPLQHPVRVEGEAIVAKEYLAGVNPSAVASRFAMSPYMVRRAVERFLGNNLLPELPIGPQIRTRRLDDPVRLRGEATVAHQFVNGIDRRELCRRHKISQPTLHRYLVRAGVLNPGKQGSG</sequence>
<evidence type="ECO:0000313" key="3">
    <source>
        <dbReference type="Proteomes" id="UP000282084"/>
    </source>
</evidence>
<dbReference type="AlphaFoldDB" id="A0A495VSZ7"/>
<feature type="compositionally biased region" description="Basic and acidic residues" evidence="1">
    <location>
        <begin position="66"/>
        <end position="82"/>
    </location>
</feature>
<dbReference type="Proteomes" id="UP000282084">
    <property type="component" value="Unassembled WGS sequence"/>
</dbReference>
<protein>
    <submittedName>
        <fullName evidence="2">Uncharacterized protein</fullName>
    </submittedName>
</protein>